<dbReference type="Pfam" id="PF01822">
    <property type="entry name" value="WSC"/>
    <property type="match status" value="1"/>
</dbReference>
<evidence type="ECO:0000256" key="1">
    <source>
        <dbReference type="ARBA" id="ARBA00004167"/>
    </source>
</evidence>
<name>A0A9X0B9Q3_9EURO</name>
<evidence type="ECO:0000256" key="2">
    <source>
        <dbReference type="ARBA" id="ARBA00022692"/>
    </source>
</evidence>
<keyword evidence="5" id="KW-0472">Membrane</keyword>
<dbReference type="EMBL" id="JAPZBU010000006">
    <property type="protein sequence ID" value="KAJ5396919.1"/>
    <property type="molecule type" value="Genomic_DNA"/>
</dbReference>
<gene>
    <name evidence="9" type="ORF">N7509_005032</name>
</gene>
<evidence type="ECO:0000256" key="7">
    <source>
        <dbReference type="SAM" id="SignalP"/>
    </source>
</evidence>
<reference evidence="9" key="1">
    <citation type="submission" date="2022-12" db="EMBL/GenBank/DDBJ databases">
        <authorList>
            <person name="Petersen C."/>
        </authorList>
    </citation>
    <scope>NUCLEOTIDE SEQUENCE</scope>
    <source>
        <strain evidence="9">IBT 29677</strain>
    </source>
</reference>
<dbReference type="PANTHER" id="PTHR24269:SF16">
    <property type="entry name" value="PROTEIN SLG1"/>
    <property type="match status" value="1"/>
</dbReference>
<dbReference type="RefSeq" id="XP_056488971.1">
    <property type="nucleotide sequence ID" value="XM_056629669.1"/>
</dbReference>
<evidence type="ECO:0000256" key="4">
    <source>
        <dbReference type="ARBA" id="ARBA00022989"/>
    </source>
</evidence>
<keyword evidence="2" id="KW-0812">Transmembrane</keyword>
<keyword evidence="10" id="KW-1185">Reference proteome</keyword>
<accession>A0A9X0B9Q3</accession>
<dbReference type="GO" id="GO:0005886">
    <property type="term" value="C:plasma membrane"/>
    <property type="evidence" value="ECO:0007669"/>
    <property type="project" value="TreeGrafter"/>
</dbReference>
<comment type="caution">
    <text evidence="9">The sequence shown here is derived from an EMBL/GenBank/DDBJ whole genome shotgun (WGS) entry which is preliminary data.</text>
</comment>
<keyword evidence="3 7" id="KW-0732">Signal</keyword>
<sequence length="235" mass="23399">MHSQYLSALALALPVVAGYTSTLGCYSKVPALTGHHVFQFMDYGYCTDKCSEGGYRVAVLSSGKKCACSNELPTDSAKVDDDKCNVACEGWPEDNCGGDGFYTVLSTGDYSSSNSNSASNSNSDSDSASTDTIIMAAATSTTSSPTTAGGGIVVAPTNINESNVPTNILTAPASMVSKASASASAIATANAKVTSAPGIVAASPSSTPSPTPNAAASLRAGPIAGAFVAGLGLLL</sequence>
<evidence type="ECO:0000313" key="10">
    <source>
        <dbReference type="Proteomes" id="UP001147747"/>
    </source>
</evidence>
<feature type="signal peptide" evidence="7">
    <location>
        <begin position="1"/>
        <end position="18"/>
    </location>
</feature>
<dbReference type="SMART" id="SM00321">
    <property type="entry name" value="WSC"/>
    <property type="match status" value="1"/>
</dbReference>
<reference evidence="9" key="2">
    <citation type="journal article" date="2023" name="IMA Fungus">
        <title>Comparative genomic study of the Penicillium genus elucidates a diverse pangenome and 15 lateral gene transfer events.</title>
        <authorList>
            <person name="Petersen C."/>
            <person name="Sorensen T."/>
            <person name="Nielsen M.R."/>
            <person name="Sondergaard T.E."/>
            <person name="Sorensen J.L."/>
            <person name="Fitzpatrick D.A."/>
            <person name="Frisvad J.C."/>
            <person name="Nielsen K.L."/>
        </authorList>
    </citation>
    <scope>NUCLEOTIDE SEQUENCE</scope>
    <source>
        <strain evidence="9">IBT 29677</strain>
    </source>
</reference>
<evidence type="ECO:0000256" key="3">
    <source>
        <dbReference type="ARBA" id="ARBA00022729"/>
    </source>
</evidence>
<feature type="domain" description="WSC" evidence="8">
    <location>
        <begin position="19"/>
        <end position="108"/>
    </location>
</feature>
<dbReference type="PROSITE" id="PS51212">
    <property type="entry name" value="WSC"/>
    <property type="match status" value="1"/>
</dbReference>
<dbReference type="Proteomes" id="UP001147747">
    <property type="component" value="Unassembled WGS sequence"/>
</dbReference>
<dbReference type="OrthoDB" id="2019572at2759"/>
<feature type="chain" id="PRO_5040853802" description="WSC domain-containing protein" evidence="7">
    <location>
        <begin position="19"/>
        <end position="235"/>
    </location>
</feature>
<dbReference type="GeneID" id="81368649"/>
<protein>
    <recommendedName>
        <fullName evidence="8">WSC domain-containing protein</fullName>
    </recommendedName>
</protein>
<dbReference type="AlphaFoldDB" id="A0A9X0B9Q3"/>
<comment type="subcellular location">
    <subcellularLocation>
        <location evidence="1">Membrane</location>
        <topology evidence="1">Single-pass membrane protein</topology>
    </subcellularLocation>
</comment>
<keyword evidence="4" id="KW-1133">Transmembrane helix</keyword>
<evidence type="ECO:0000313" key="9">
    <source>
        <dbReference type="EMBL" id="KAJ5396919.1"/>
    </source>
</evidence>
<evidence type="ECO:0000259" key="8">
    <source>
        <dbReference type="PROSITE" id="PS51212"/>
    </source>
</evidence>
<dbReference type="InterPro" id="IPR051836">
    <property type="entry name" value="Kremen_rcpt"/>
</dbReference>
<dbReference type="PANTHER" id="PTHR24269">
    <property type="entry name" value="KREMEN PROTEIN"/>
    <property type="match status" value="1"/>
</dbReference>
<organism evidence="9 10">
    <name type="scientific">Penicillium cosmopolitanum</name>
    <dbReference type="NCBI Taxonomy" id="1131564"/>
    <lineage>
        <taxon>Eukaryota</taxon>
        <taxon>Fungi</taxon>
        <taxon>Dikarya</taxon>
        <taxon>Ascomycota</taxon>
        <taxon>Pezizomycotina</taxon>
        <taxon>Eurotiomycetes</taxon>
        <taxon>Eurotiomycetidae</taxon>
        <taxon>Eurotiales</taxon>
        <taxon>Aspergillaceae</taxon>
        <taxon>Penicillium</taxon>
    </lineage>
</organism>
<evidence type="ECO:0000256" key="6">
    <source>
        <dbReference type="ARBA" id="ARBA00023180"/>
    </source>
</evidence>
<evidence type="ECO:0000256" key="5">
    <source>
        <dbReference type="ARBA" id="ARBA00023136"/>
    </source>
</evidence>
<proteinExistence type="predicted"/>
<dbReference type="InterPro" id="IPR002889">
    <property type="entry name" value="WSC_carb-bd"/>
</dbReference>
<keyword evidence="6" id="KW-0325">Glycoprotein</keyword>